<evidence type="ECO:0000256" key="7">
    <source>
        <dbReference type="ARBA" id="ARBA00022918"/>
    </source>
</evidence>
<dbReference type="InterPro" id="IPR043502">
    <property type="entry name" value="DNA/RNA_pol_sf"/>
</dbReference>
<dbReference type="GO" id="GO:0008270">
    <property type="term" value="F:zinc ion binding"/>
    <property type="evidence" value="ECO:0007669"/>
    <property type="project" value="UniProtKB-KW"/>
</dbReference>
<accession>A0A1Y1IZ19</accession>
<feature type="compositionally biased region" description="Basic and acidic residues" evidence="9">
    <location>
        <begin position="290"/>
        <end position="305"/>
    </location>
</feature>
<dbReference type="PANTHER" id="PTHR37984">
    <property type="entry name" value="PROTEIN CBG26694"/>
    <property type="match status" value="1"/>
</dbReference>
<evidence type="ECO:0000259" key="10">
    <source>
        <dbReference type="PROSITE" id="PS50158"/>
    </source>
</evidence>
<feature type="compositionally biased region" description="Basic and acidic residues" evidence="9">
    <location>
        <begin position="429"/>
        <end position="447"/>
    </location>
</feature>
<feature type="compositionally biased region" description="Acidic residues" evidence="9">
    <location>
        <begin position="274"/>
        <end position="289"/>
    </location>
</feature>
<reference evidence="11 12" key="1">
    <citation type="journal article" date="2014" name="Nat. Commun.">
        <title>Klebsormidium flaccidum genome reveals primary factors for plant terrestrial adaptation.</title>
        <authorList>
            <person name="Hori K."/>
            <person name="Maruyama F."/>
            <person name="Fujisawa T."/>
            <person name="Togashi T."/>
            <person name="Yamamoto N."/>
            <person name="Seo M."/>
            <person name="Sato S."/>
            <person name="Yamada T."/>
            <person name="Mori H."/>
            <person name="Tajima N."/>
            <person name="Moriyama T."/>
            <person name="Ikeuchi M."/>
            <person name="Watanabe M."/>
            <person name="Wada H."/>
            <person name="Kobayashi K."/>
            <person name="Saito M."/>
            <person name="Masuda T."/>
            <person name="Sasaki-Sekimoto Y."/>
            <person name="Mashiguchi K."/>
            <person name="Awai K."/>
            <person name="Shimojima M."/>
            <person name="Masuda S."/>
            <person name="Iwai M."/>
            <person name="Nobusawa T."/>
            <person name="Narise T."/>
            <person name="Kondo S."/>
            <person name="Saito H."/>
            <person name="Sato R."/>
            <person name="Murakawa M."/>
            <person name="Ihara Y."/>
            <person name="Oshima-Yamada Y."/>
            <person name="Ohtaka K."/>
            <person name="Satoh M."/>
            <person name="Sonobe K."/>
            <person name="Ishii M."/>
            <person name="Ohtani R."/>
            <person name="Kanamori-Sato M."/>
            <person name="Honoki R."/>
            <person name="Miyazaki D."/>
            <person name="Mochizuki H."/>
            <person name="Umetsu J."/>
            <person name="Higashi K."/>
            <person name="Shibata D."/>
            <person name="Kamiya Y."/>
            <person name="Sato N."/>
            <person name="Nakamura Y."/>
            <person name="Tabata S."/>
            <person name="Ida S."/>
            <person name="Kurokawa K."/>
            <person name="Ohta H."/>
        </authorList>
    </citation>
    <scope>NUCLEOTIDE SEQUENCE [LARGE SCALE GENOMIC DNA]</scope>
    <source>
        <strain evidence="11 12">NIES-2285</strain>
    </source>
</reference>
<dbReference type="Proteomes" id="UP000054558">
    <property type="component" value="Unassembled WGS sequence"/>
</dbReference>
<dbReference type="EMBL" id="DF238622">
    <property type="protein sequence ID" value="GAQ93578.1"/>
    <property type="molecule type" value="Genomic_DNA"/>
</dbReference>
<dbReference type="InterPro" id="IPR041373">
    <property type="entry name" value="RT_RNaseH"/>
</dbReference>
<evidence type="ECO:0000256" key="3">
    <source>
        <dbReference type="ARBA" id="ARBA00022722"/>
    </source>
</evidence>
<dbReference type="GO" id="GO:0003676">
    <property type="term" value="F:nucleic acid binding"/>
    <property type="evidence" value="ECO:0007669"/>
    <property type="project" value="InterPro"/>
</dbReference>
<evidence type="ECO:0000256" key="2">
    <source>
        <dbReference type="ARBA" id="ARBA00022695"/>
    </source>
</evidence>
<evidence type="ECO:0000256" key="1">
    <source>
        <dbReference type="ARBA" id="ARBA00022679"/>
    </source>
</evidence>
<keyword evidence="4" id="KW-0064">Aspartyl protease</keyword>
<evidence type="ECO:0000256" key="8">
    <source>
        <dbReference type="PROSITE-ProRule" id="PRU00047"/>
    </source>
</evidence>
<gene>
    <name evidence="11" type="ORF">KFL_016730010</name>
</gene>
<keyword evidence="8" id="KW-0479">Metal-binding</keyword>
<evidence type="ECO:0000313" key="12">
    <source>
        <dbReference type="Proteomes" id="UP000054558"/>
    </source>
</evidence>
<dbReference type="Pfam" id="PF22936">
    <property type="entry name" value="Pol_BBD"/>
    <property type="match status" value="1"/>
</dbReference>
<feature type="region of interest" description="Disordered" evidence="9">
    <location>
        <begin position="419"/>
        <end position="447"/>
    </location>
</feature>
<dbReference type="AlphaFoldDB" id="A0A1Y1IZ19"/>
<keyword evidence="6" id="KW-0378">Hydrolase</keyword>
<feature type="non-terminal residue" evidence="11">
    <location>
        <position position="447"/>
    </location>
</feature>
<keyword evidence="7" id="KW-0695">RNA-directed DNA polymerase</keyword>
<dbReference type="SUPFAM" id="SSF56672">
    <property type="entry name" value="DNA/RNA polymerases"/>
    <property type="match status" value="1"/>
</dbReference>
<keyword evidence="5" id="KW-0255">Endonuclease</keyword>
<dbReference type="Pfam" id="PF00098">
    <property type="entry name" value="zf-CCHC"/>
    <property type="match status" value="1"/>
</dbReference>
<dbReference type="GO" id="GO:0004190">
    <property type="term" value="F:aspartic-type endopeptidase activity"/>
    <property type="evidence" value="ECO:0007669"/>
    <property type="project" value="UniProtKB-KW"/>
</dbReference>
<keyword evidence="2" id="KW-0548">Nucleotidyltransferase</keyword>
<evidence type="ECO:0000313" key="11">
    <source>
        <dbReference type="EMBL" id="GAQ93578.1"/>
    </source>
</evidence>
<protein>
    <recommendedName>
        <fullName evidence="10">CCHC-type domain-containing protein</fullName>
    </recommendedName>
</protein>
<evidence type="ECO:0000256" key="9">
    <source>
        <dbReference type="SAM" id="MobiDB-lite"/>
    </source>
</evidence>
<dbReference type="Gene3D" id="4.10.60.10">
    <property type="entry name" value="Zinc finger, CCHC-type"/>
    <property type="match status" value="1"/>
</dbReference>
<organism evidence="11 12">
    <name type="scientific">Klebsormidium nitens</name>
    <name type="common">Green alga</name>
    <name type="synonym">Ulothrix nitens</name>
    <dbReference type="NCBI Taxonomy" id="105231"/>
    <lineage>
        <taxon>Eukaryota</taxon>
        <taxon>Viridiplantae</taxon>
        <taxon>Streptophyta</taxon>
        <taxon>Klebsormidiophyceae</taxon>
        <taxon>Klebsormidiales</taxon>
        <taxon>Klebsormidiaceae</taxon>
        <taxon>Klebsormidium</taxon>
    </lineage>
</organism>
<keyword evidence="8" id="KW-0862">Zinc</keyword>
<keyword evidence="12" id="KW-1185">Reference proteome</keyword>
<proteinExistence type="predicted"/>
<dbReference type="Pfam" id="PF17917">
    <property type="entry name" value="RT_RNaseH"/>
    <property type="match status" value="1"/>
</dbReference>
<dbReference type="GO" id="GO:0003964">
    <property type="term" value="F:RNA-directed DNA polymerase activity"/>
    <property type="evidence" value="ECO:0007669"/>
    <property type="project" value="UniProtKB-KW"/>
</dbReference>
<sequence length="447" mass="50161">MQREQALKLREEERGDQEISVEEGRVSAFSAKSGGFQRSLNVMGRNTERRACFACGEVGHIKVNCRFQNAECHNCGKRGHTKAVCKSGPREQAAFVREVRNGVAFTMWHGAAREWPKGWIVDSGSTMHVTADRTQLSSYRRLAKPERIEGIGGERLEVVGIDEVKLRCQTKEGVRLITLRDVRHVPEAKANLMALGRATDAGAEIRIRGKRAEFAFNGDVCIEALQVDGLWHVLTVTTEKSFNPKEVPVKNGVAKKPREAPRIEKTRVVEIDLDDEDEEKLSESTEPEQPELRANDRGIRDEPSIKETQATRPTEGVKTRARVQASGSVEAKESVGAVGEIDLRGEAVWITPKTKKRASRRIFRVYLYGRHFTLITDHEPLKWLMTNMRLTGMHARWAIILQEYDFEIAHRSGLKNLDADGLSRNPLPSDHDGTDARQHHDPSPAAA</sequence>
<dbReference type="GO" id="GO:0004519">
    <property type="term" value="F:endonuclease activity"/>
    <property type="evidence" value="ECO:0007669"/>
    <property type="project" value="UniProtKB-KW"/>
</dbReference>
<evidence type="ECO:0000256" key="5">
    <source>
        <dbReference type="ARBA" id="ARBA00022759"/>
    </source>
</evidence>
<feature type="region of interest" description="Disordered" evidence="9">
    <location>
        <begin position="274"/>
        <end position="328"/>
    </location>
</feature>
<dbReference type="SMART" id="SM00343">
    <property type="entry name" value="ZnF_C2HC"/>
    <property type="match status" value="2"/>
</dbReference>
<dbReference type="CDD" id="cd09274">
    <property type="entry name" value="RNase_HI_RT_Ty3"/>
    <property type="match status" value="1"/>
</dbReference>
<dbReference type="SUPFAM" id="SSF57756">
    <property type="entry name" value="Retrovirus zinc finger-like domains"/>
    <property type="match status" value="1"/>
</dbReference>
<keyword evidence="1" id="KW-0808">Transferase</keyword>
<dbReference type="InterPro" id="IPR036875">
    <property type="entry name" value="Znf_CCHC_sf"/>
</dbReference>
<evidence type="ECO:0000256" key="6">
    <source>
        <dbReference type="ARBA" id="ARBA00022801"/>
    </source>
</evidence>
<name>A0A1Y1IZ19_KLENI</name>
<dbReference type="OrthoDB" id="1742531at2759"/>
<evidence type="ECO:0000256" key="4">
    <source>
        <dbReference type="ARBA" id="ARBA00022750"/>
    </source>
</evidence>
<keyword evidence="4" id="KW-0645">Protease</keyword>
<dbReference type="PROSITE" id="PS50158">
    <property type="entry name" value="ZF_CCHC"/>
    <property type="match status" value="2"/>
</dbReference>
<feature type="domain" description="CCHC-type" evidence="10">
    <location>
        <begin position="72"/>
        <end position="87"/>
    </location>
</feature>
<dbReference type="PANTHER" id="PTHR37984:SF5">
    <property type="entry name" value="PROTEIN NYNRIN-LIKE"/>
    <property type="match status" value="1"/>
</dbReference>
<dbReference type="InterPro" id="IPR054722">
    <property type="entry name" value="PolX-like_BBD"/>
</dbReference>
<dbReference type="InterPro" id="IPR001878">
    <property type="entry name" value="Znf_CCHC"/>
</dbReference>
<dbReference type="InterPro" id="IPR050951">
    <property type="entry name" value="Retrovirus_Pol_polyprotein"/>
</dbReference>
<keyword evidence="8" id="KW-0863">Zinc-finger</keyword>
<feature type="domain" description="CCHC-type" evidence="10">
    <location>
        <begin position="52"/>
        <end position="66"/>
    </location>
</feature>
<keyword evidence="3" id="KW-0540">Nuclease</keyword>